<dbReference type="SMART" id="SM00507">
    <property type="entry name" value="HNHc"/>
    <property type="match status" value="1"/>
</dbReference>
<protein>
    <submittedName>
        <fullName evidence="2">HNH endonuclease</fullName>
    </submittedName>
</protein>
<feature type="domain" description="HNH nuclease" evidence="1">
    <location>
        <begin position="49"/>
        <end position="107"/>
    </location>
</feature>
<keyword evidence="2" id="KW-0255">Endonuclease</keyword>
<evidence type="ECO:0000259" key="1">
    <source>
        <dbReference type="SMART" id="SM00507"/>
    </source>
</evidence>
<sequence length="120" mass="13693">MGKLKAIGSHLSFLKPTVGFLQQAPKGETATRLAYAPWRSWYGTERWRKLRLRIFQRDGFTCQWPGCGRVEGNTSMLVADHRRRHNGDANLFWDEGNLQTLCKPCHDGPKQRAEQDAAGH</sequence>
<dbReference type="Gene3D" id="1.10.30.50">
    <property type="match status" value="1"/>
</dbReference>
<reference evidence="2 3" key="1">
    <citation type="submission" date="2017-04" db="EMBL/GenBank/DDBJ databases">
        <title>Characterization, genome and methylation analysis of a phthalic acid esters degrading strain Sphingobium yanoikuyae SHJ.</title>
        <authorList>
            <person name="Feng L."/>
        </authorList>
    </citation>
    <scope>NUCLEOTIDE SEQUENCE [LARGE SCALE GENOMIC DNA]</scope>
    <source>
        <strain evidence="2 3">SHJ</strain>
    </source>
</reference>
<keyword evidence="2" id="KW-0540">Nuclease</keyword>
<keyword evidence="2" id="KW-0378">Hydrolase</keyword>
<dbReference type="Proteomes" id="UP000037029">
    <property type="component" value="Chromosome"/>
</dbReference>
<gene>
    <name evidence="2" type="ORF">BV87_22065</name>
</gene>
<organism evidence="2 3">
    <name type="scientific">Sphingobium yanoikuyae</name>
    <name type="common">Sphingomonas yanoikuyae</name>
    <dbReference type="NCBI Taxonomy" id="13690"/>
    <lineage>
        <taxon>Bacteria</taxon>
        <taxon>Pseudomonadati</taxon>
        <taxon>Pseudomonadota</taxon>
        <taxon>Alphaproteobacteria</taxon>
        <taxon>Sphingomonadales</taxon>
        <taxon>Sphingomonadaceae</taxon>
        <taxon>Sphingobium</taxon>
    </lineage>
</organism>
<dbReference type="GO" id="GO:0005829">
    <property type="term" value="C:cytosol"/>
    <property type="evidence" value="ECO:0007669"/>
    <property type="project" value="TreeGrafter"/>
</dbReference>
<dbReference type="PANTHER" id="PTHR41286">
    <property type="entry name" value="HNH NUCLEASE YAJD-RELATED"/>
    <property type="match status" value="1"/>
</dbReference>
<dbReference type="RefSeq" id="WP_048937768.1">
    <property type="nucleotide sequence ID" value="NZ_CP020925.1"/>
</dbReference>
<evidence type="ECO:0000313" key="2">
    <source>
        <dbReference type="EMBL" id="ATP20800.1"/>
    </source>
</evidence>
<proteinExistence type="predicted"/>
<accession>A0A0J9D1Y7</accession>
<dbReference type="EMBL" id="CP020925">
    <property type="protein sequence ID" value="ATP20800.1"/>
    <property type="molecule type" value="Genomic_DNA"/>
</dbReference>
<dbReference type="GO" id="GO:0004519">
    <property type="term" value="F:endonuclease activity"/>
    <property type="evidence" value="ECO:0007669"/>
    <property type="project" value="UniProtKB-KW"/>
</dbReference>
<dbReference type="PANTHER" id="PTHR41286:SF1">
    <property type="entry name" value="HNH NUCLEASE YAJD-RELATED"/>
    <property type="match status" value="1"/>
</dbReference>
<evidence type="ECO:0000313" key="3">
    <source>
        <dbReference type="Proteomes" id="UP000037029"/>
    </source>
</evidence>
<name>A0A0J9D1Y7_SPHYA</name>
<dbReference type="CDD" id="cd00085">
    <property type="entry name" value="HNHc"/>
    <property type="match status" value="1"/>
</dbReference>
<dbReference type="InterPro" id="IPR003615">
    <property type="entry name" value="HNH_nuc"/>
</dbReference>
<dbReference type="AlphaFoldDB" id="A0A0J9D1Y7"/>